<gene>
    <name evidence="1" type="ORF">O9Z63_20960</name>
</gene>
<name>A0ABY7PV18_9BACT</name>
<dbReference type="Proteomes" id="UP001211872">
    <property type="component" value="Plasmid unnamed2"/>
</dbReference>
<evidence type="ECO:0000313" key="1">
    <source>
        <dbReference type="EMBL" id="WBO86755.1"/>
    </source>
</evidence>
<accession>A0ABY7PV18</accession>
<dbReference type="RefSeq" id="WP_270129425.1">
    <property type="nucleotide sequence ID" value="NZ_CP115397.1"/>
</dbReference>
<organism evidence="1 2">
    <name type="scientific">Hymenobacter yonginensis</name>
    <dbReference type="NCBI Taxonomy" id="748197"/>
    <lineage>
        <taxon>Bacteria</taxon>
        <taxon>Pseudomonadati</taxon>
        <taxon>Bacteroidota</taxon>
        <taxon>Cytophagia</taxon>
        <taxon>Cytophagales</taxon>
        <taxon>Hymenobacteraceae</taxon>
        <taxon>Hymenobacter</taxon>
    </lineage>
</organism>
<reference evidence="1 2" key="1">
    <citation type="journal article" date="2011" name="Int. J. Syst. Evol. Microbiol.">
        <title>Hymenobacter yonginensis sp. nov., isolated from a mesotrophic artificial lake.</title>
        <authorList>
            <person name="Joung Y."/>
            <person name="Cho S.H."/>
            <person name="Kim H."/>
            <person name="Kim S.B."/>
            <person name="Joh K."/>
        </authorList>
    </citation>
    <scope>NUCLEOTIDE SEQUENCE [LARGE SCALE GENOMIC DNA]</scope>
    <source>
        <strain evidence="1 2">KCTC 22745</strain>
    </source>
</reference>
<proteinExistence type="predicted"/>
<sequence length="1227" mass="136918">MWVTLRNIMLAALRYDTGRQQSEANSHTLVAHLQLLALDESILGHLSGTPAHAAFVAADDEAQRHLLFSNSYLQDVDGVKSGIVATEGLNTLLKQQAVAVAADTQAAELFWQKCNVLRVLHEQPALPPGLKLALQDILPALDKRQDARIWLRYYAWRKVQYLNRLEEVWLLEDPAFNERALNEQLLQNSDLGLLDLTPFLRLVVRADAPFKPGNTTADEYTAYQKQLQVVSDQLRKEAANITTSSDKTARAGYEKKYQELSQQQAAYAYLLDQKKKELSTLQSWKQSALDFVKENRADTGFVLKETGKALWASAGVTLAEAAVNWYKGKPVDQKLGEKVLAGVAIAAGTALVSYFLGPLGPMAAGLAQNHFFPQPDPLQAGFTALNNKIDAGFARIEAQLAKLQTEVQAGFAKVDARLSKLSDFVVGSTSLQLELQSFKNNIGAADAVLDSIEGEYSALFEQKNHVVLEHKLLEWHQAFGAQLGALVKQFYHRDYDLSRAQLGKTTPAGALPTIVELLITFYQRPDPFYQPFHLTCQDILALANRLRLLVLRYNVVRKKLQDTLSATVVFLASPDKQLLLNKLRDLHLGEADERAAHFAGVLLLDRLVLGPRNHTLYHNLLDYLHEPAKFNMTKGFGLLAPTAAGQQWIPAAGPKGERATWLKLAAVAQNSPARYYLMPCVSPRVATSQGAPDFELLTFYRSSEVPDRLPVNLALGLRDELVFFRPSFEDRLAAQAPPLADAVFANSVEQLLLGQTRLDVRQLDNHRIRLSLPRRENMLEFESYTPIDRSGSPTGPAQYSLRVLMPSGSLSLPMSAEQPNASLHHVLPLLTPDEAGLEIAFEHLLPSGRSELVRSTTSLVGYHDFANDPHHFSKRIGWTTHQALGTYRPAQPGAASTGTTHRAFCHVLAPDEQLESLRSANGRYWLQLEPLPGQREPILQYFDNGQPMGCVFDYYHFKDGNHQVHAELQADGNFVLIDSKGHIVAATHTSGQANCSLHLGDDGQLRLLNPQGFTVHTFARHALRLSRDEKTSYWHSGLKKQFQELVSPDGAYRVKLDFFRGRTERAGYWREVAHPIHGNTTVFDVCELGLRLIRYHDQNGSHEVTFYQRMVPPVTHADDDASSNEARHYWDKCSDDWVNRLKEDVESKEIRVYLDFRANGEVVGLIGSKQIVTFFTYYGLKTVTTLNRPDATLSQGVFLDLSNDGGLRLRDAATSKVLRELMAPPKA</sequence>
<dbReference type="SUPFAM" id="SSF51110">
    <property type="entry name" value="alpha-D-mannose-specific plant lectins"/>
    <property type="match status" value="1"/>
</dbReference>
<keyword evidence="1" id="KW-0614">Plasmid</keyword>
<dbReference type="InterPro" id="IPR036426">
    <property type="entry name" value="Bulb-type_lectin_dom_sf"/>
</dbReference>
<evidence type="ECO:0000313" key="2">
    <source>
        <dbReference type="Proteomes" id="UP001211872"/>
    </source>
</evidence>
<dbReference type="Gene3D" id="2.90.10.10">
    <property type="entry name" value="Bulb-type lectin domain"/>
    <property type="match status" value="1"/>
</dbReference>
<keyword evidence="2" id="KW-1185">Reference proteome</keyword>
<protein>
    <submittedName>
        <fullName evidence="1">Uncharacterized protein</fullName>
    </submittedName>
</protein>
<dbReference type="EMBL" id="CP115397">
    <property type="protein sequence ID" value="WBO86755.1"/>
    <property type="molecule type" value="Genomic_DNA"/>
</dbReference>
<geneLocation type="plasmid" evidence="1 2">
    <name>unnamed2</name>
</geneLocation>